<comment type="caution">
    <text evidence="1">Lacks conserved residue(s) required for the propagation of feature annotation.</text>
</comment>
<dbReference type="InterPro" id="IPR001506">
    <property type="entry name" value="Peptidase_M12A"/>
</dbReference>
<dbReference type="InterPro" id="IPR006026">
    <property type="entry name" value="Peptidase_Metallo"/>
</dbReference>
<feature type="binding site" evidence="1">
    <location>
        <position position="171"/>
    </location>
    <ligand>
        <name>Zn(2+)</name>
        <dbReference type="ChEBI" id="CHEBI:29105"/>
        <note>catalytic</note>
    </ligand>
</feature>
<accession>A0A671VVB1</accession>
<comment type="cofactor">
    <cofactor evidence="1 2">
        <name>Zn(2+)</name>
        <dbReference type="ChEBI" id="CHEBI:29105"/>
    </cofactor>
    <text evidence="1 2">Binds 1 zinc ion per subunit.</text>
</comment>
<keyword evidence="1 2" id="KW-0645">Protease</keyword>
<dbReference type="InterPro" id="IPR034035">
    <property type="entry name" value="Astacin-like_dom"/>
</dbReference>
<dbReference type="EC" id="3.4.24.-" evidence="2"/>
<evidence type="ECO:0000256" key="1">
    <source>
        <dbReference type="PROSITE-ProRule" id="PRU01211"/>
    </source>
</evidence>
<keyword evidence="2" id="KW-0732">Signal</keyword>
<reference evidence="5" key="3">
    <citation type="submission" date="2025-09" db="UniProtKB">
        <authorList>
            <consortium name="Ensembl"/>
        </authorList>
    </citation>
    <scope>IDENTIFICATION</scope>
</reference>
<dbReference type="Proteomes" id="UP000472265">
    <property type="component" value="Chromosome 12"/>
</dbReference>
<proteinExistence type="predicted"/>
<reference evidence="5" key="2">
    <citation type="submission" date="2025-08" db="UniProtKB">
        <authorList>
            <consortium name="Ensembl"/>
        </authorList>
    </citation>
    <scope>IDENTIFICATION</scope>
</reference>
<gene>
    <name evidence="5" type="primary">LOC115592173</name>
</gene>
<keyword evidence="1 2" id="KW-0482">Metalloprotease</keyword>
<reference evidence="5" key="1">
    <citation type="submission" date="2021-04" db="EMBL/GenBank/DDBJ databases">
        <authorList>
            <consortium name="Wellcome Sanger Institute Data Sharing"/>
        </authorList>
    </citation>
    <scope>NUCLEOTIDE SEQUENCE [LARGE SCALE GENOMIC DNA]</scope>
</reference>
<dbReference type="GeneID" id="115592173"/>
<feature type="signal peptide" evidence="2">
    <location>
        <begin position="1"/>
        <end position="35"/>
    </location>
</feature>
<evidence type="ECO:0000313" key="6">
    <source>
        <dbReference type="Proteomes" id="UP000472265"/>
    </source>
</evidence>
<dbReference type="CDD" id="cd04280">
    <property type="entry name" value="ZnMc_astacin_like"/>
    <property type="match status" value="1"/>
</dbReference>
<dbReference type="PANTHER" id="PTHR10127:SF870">
    <property type="entry name" value="METALLOENDOPEPTIDASE"/>
    <property type="match status" value="1"/>
</dbReference>
<dbReference type="AlphaFoldDB" id="A0A671VVB1"/>
<dbReference type="Ensembl" id="ENSSAUT00010031859.1">
    <property type="protein sequence ID" value="ENSSAUP00010030229.1"/>
    <property type="gene ID" value="ENSSAUG00010012950.1"/>
</dbReference>
<feature type="active site" evidence="1">
    <location>
        <position position="172"/>
    </location>
</feature>
<dbReference type="SUPFAM" id="SSF55486">
    <property type="entry name" value="Metalloproteases ('zincins'), catalytic domain"/>
    <property type="match status" value="1"/>
</dbReference>
<dbReference type="OrthoDB" id="291007at2759"/>
<dbReference type="PROSITE" id="PS51864">
    <property type="entry name" value="ASTACIN"/>
    <property type="match status" value="1"/>
</dbReference>
<dbReference type="GO" id="GO:0006508">
    <property type="term" value="P:proteolysis"/>
    <property type="evidence" value="ECO:0007669"/>
    <property type="project" value="UniProtKB-KW"/>
</dbReference>
<keyword evidence="1 2" id="KW-0862">Zinc</keyword>
<feature type="domain" description="Peptidase M12A" evidence="4">
    <location>
        <begin position="86"/>
        <end position="270"/>
    </location>
</feature>
<evidence type="ECO:0000259" key="4">
    <source>
        <dbReference type="PROSITE" id="PS51864"/>
    </source>
</evidence>
<dbReference type="Gene3D" id="3.40.390.10">
    <property type="entry name" value="Collagenase (Catalytic Domain)"/>
    <property type="match status" value="1"/>
</dbReference>
<dbReference type="GeneTree" id="ENSGT00940000154856"/>
<evidence type="ECO:0000256" key="2">
    <source>
        <dbReference type="RuleBase" id="RU361183"/>
    </source>
</evidence>
<evidence type="ECO:0000256" key="3">
    <source>
        <dbReference type="SAM" id="MobiDB-lite"/>
    </source>
</evidence>
<protein>
    <recommendedName>
        <fullName evidence="2">Metalloendopeptidase</fullName>
        <ecNumber evidence="2">3.4.24.-</ecNumber>
    </recommendedName>
</protein>
<feature type="chain" id="PRO_5025705961" description="Metalloendopeptidase" evidence="2">
    <location>
        <begin position="36"/>
        <end position="348"/>
    </location>
</feature>
<organism evidence="5 6">
    <name type="scientific">Sparus aurata</name>
    <name type="common">Gilthead sea bream</name>
    <dbReference type="NCBI Taxonomy" id="8175"/>
    <lineage>
        <taxon>Eukaryota</taxon>
        <taxon>Metazoa</taxon>
        <taxon>Chordata</taxon>
        <taxon>Craniata</taxon>
        <taxon>Vertebrata</taxon>
        <taxon>Euteleostomi</taxon>
        <taxon>Actinopterygii</taxon>
        <taxon>Neopterygii</taxon>
        <taxon>Teleostei</taxon>
        <taxon>Neoteleostei</taxon>
        <taxon>Acanthomorphata</taxon>
        <taxon>Eupercaria</taxon>
        <taxon>Spariformes</taxon>
        <taxon>Sparidae</taxon>
        <taxon>Sparus</taxon>
    </lineage>
</organism>
<name>A0A671VVB1_SPAAU</name>
<feature type="region of interest" description="Disordered" evidence="3">
    <location>
        <begin position="300"/>
        <end position="348"/>
    </location>
</feature>
<dbReference type="OMA" id="RCALGNI"/>
<dbReference type="GO" id="GO:0008270">
    <property type="term" value="F:zinc ion binding"/>
    <property type="evidence" value="ECO:0007669"/>
    <property type="project" value="UniProtKB-UniRule"/>
</dbReference>
<dbReference type="SMART" id="SM00235">
    <property type="entry name" value="ZnMc"/>
    <property type="match status" value="1"/>
</dbReference>
<dbReference type="PANTHER" id="PTHR10127">
    <property type="entry name" value="DISCOIDIN, CUB, EGF, LAMININ , AND ZINC METALLOPROTEASE DOMAIN CONTAINING"/>
    <property type="match status" value="1"/>
</dbReference>
<dbReference type="GO" id="GO:0004222">
    <property type="term" value="F:metalloendopeptidase activity"/>
    <property type="evidence" value="ECO:0007669"/>
    <property type="project" value="UniProtKB-UniRule"/>
</dbReference>
<evidence type="ECO:0000313" key="5">
    <source>
        <dbReference type="Ensembl" id="ENSSAUP00010030229.1"/>
    </source>
</evidence>
<feature type="binding site" evidence="1">
    <location>
        <position position="181"/>
    </location>
    <ligand>
        <name>Zn(2+)</name>
        <dbReference type="ChEBI" id="CHEBI:29105"/>
        <note>catalytic</note>
    </ligand>
</feature>
<sequence>MSLTSIIPSVLTSEIMLRLLLAALLLVKSPTDVESGPIQEERQALEEDWFTRVLKYMDSNPETIEELTTKQYPVLEGDMILSTDRNAVARPWSTLEIPYEISSEMESRRHDILSAMAMVSKHTCVSFHQRNDETNYLIFKSSRGCASYVGFIGGEQEVFVGPRCALGNIVHEILHALGFHHEHTRTDRGQYITVLSQNIMNGKERNFRKLPGQTFDLNYDISSIMHYGSGFFSANGLPTIVPHGEKKEMGQRVKMTQLDIERVRRLYHCDTLAEEVENSSAAEKEEDASVHRVLFHDAASGLTTKNKAHTSASKPEESDTTSTAVSAAAALQHLNAATRGQKNTSREN</sequence>
<dbReference type="RefSeq" id="XP_030290571.1">
    <property type="nucleotide sequence ID" value="XM_030434711.1"/>
</dbReference>
<keyword evidence="6" id="KW-1185">Reference proteome</keyword>
<dbReference type="PRINTS" id="PR00480">
    <property type="entry name" value="ASTACIN"/>
</dbReference>
<feature type="compositionally biased region" description="Low complexity" evidence="3">
    <location>
        <begin position="320"/>
        <end position="338"/>
    </location>
</feature>
<feature type="compositionally biased region" description="Polar residues" evidence="3">
    <location>
        <begin position="301"/>
        <end position="313"/>
    </location>
</feature>
<dbReference type="Pfam" id="PF01400">
    <property type="entry name" value="Astacin"/>
    <property type="match status" value="1"/>
</dbReference>
<feature type="binding site" evidence="1">
    <location>
        <position position="175"/>
    </location>
    <ligand>
        <name>Zn(2+)</name>
        <dbReference type="ChEBI" id="CHEBI:29105"/>
        <note>catalytic</note>
    </ligand>
</feature>
<keyword evidence="1 2" id="KW-0479">Metal-binding</keyword>
<dbReference type="InParanoid" id="A0A671VVB1"/>
<dbReference type="InterPro" id="IPR024079">
    <property type="entry name" value="MetalloPept_cat_dom_sf"/>
</dbReference>
<keyword evidence="1 2" id="KW-0378">Hydrolase</keyword>